<evidence type="ECO:0000313" key="7">
    <source>
        <dbReference type="EMBL" id="KAK8846299.1"/>
    </source>
</evidence>
<organism evidence="7 8">
    <name type="scientific">Tritrichomonas musculus</name>
    <dbReference type="NCBI Taxonomy" id="1915356"/>
    <lineage>
        <taxon>Eukaryota</taxon>
        <taxon>Metamonada</taxon>
        <taxon>Parabasalia</taxon>
        <taxon>Tritrichomonadida</taxon>
        <taxon>Tritrichomonadidae</taxon>
        <taxon>Tritrichomonas</taxon>
    </lineage>
</organism>
<dbReference type="PANTHER" id="PTHR11960:SF8">
    <property type="entry name" value="EUKARYOTIC TRANSLATION INITIATION FACTOR 4E1-RELATED"/>
    <property type="match status" value="1"/>
</dbReference>
<accession>A0ABR2HHV8</accession>
<keyword evidence="5 6" id="KW-0648">Protein biosynthesis</keyword>
<evidence type="ECO:0000256" key="2">
    <source>
        <dbReference type="ARBA" id="ARBA00022540"/>
    </source>
</evidence>
<comment type="caution">
    <text evidence="7">The sequence shown here is derived from an EMBL/GenBank/DDBJ whole genome shotgun (WGS) entry which is preliminary data.</text>
</comment>
<evidence type="ECO:0000256" key="1">
    <source>
        <dbReference type="ARBA" id="ARBA00009860"/>
    </source>
</evidence>
<keyword evidence="2 6" id="KW-0396">Initiation factor</keyword>
<gene>
    <name evidence="7" type="ORF">M9Y10_020306</name>
</gene>
<evidence type="ECO:0000313" key="8">
    <source>
        <dbReference type="Proteomes" id="UP001470230"/>
    </source>
</evidence>
<keyword evidence="8" id="KW-1185">Reference proteome</keyword>
<evidence type="ECO:0000256" key="4">
    <source>
        <dbReference type="ARBA" id="ARBA00022884"/>
    </source>
</evidence>
<reference evidence="7 8" key="1">
    <citation type="submission" date="2024-04" db="EMBL/GenBank/DDBJ databases">
        <title>Tritrichomonas musculus Genome.</title>
        <authorList>
            <person name="Alves-Ferreira E."/>
            <person name="Grigg M."/>
            <person name="Lorenzi H."/>
            <person name="Galac M."/>
        </authorList>
    </citation>
    <scope>NUCLEOTIDE SEQUENCE [LARGE SCALE GENOMIC DNA]</scope>
    <source>
        <strain evidence="7 8">EAF2021</strain>
    </source>
</reference>
<dbReference type="InterPro" id="IPR023398">
    <property type="entry name" value="TIF_eIF4e-like"/>
</dbReference>
<protein>
    <submittedName>
        <fullName evidence="7">Uncharacterized protein</fullName>
    </submittedName>
</protein>
<dbReference type="PANTHER" id="PTHR11960">
    <property type="entry name" value="EUKARYOTIC TRANSLATION INITIATION FACTOR 4E RELATED"/>
    <property type="match status" value="1"/>
</dbReference>
<name>A0ABR2HHV8_9EUKA</name>
<dbReference type="Proteomes" id="UP001470230">
    <property type="component" value="Unassembled WGS sequence"/>
</dbReference>
<keyword evidence="3" id="KW-0810">Translation regulation</keyword>
<evidence type="ECO:0000256" key="6">
    <source>
        <dbReference type="RuleBase" id="RU004374"/>
    </source>
</evidence>
<dbReference type="InterPro" id="IPR001040">
    <property type="entry name" value="TIF_eIF_4E"/>
</dbReference>
<keyword evidence="4 6" id="KW-0694">RNA-binding</keyword>
<dbReference type="Pfam" id="PF01652">
    <property type="entry name" value="IF4E"/>
    <property type="match status" value="1"/>
</dbReference>
<evidence type="ECO:0000256" key="3">
    <source>
        <dbReference type="ARBA" id="ARBA00022845"/>
    </source>
</evidence>
<evidence type="ECO:0000256" key="5">
    <source>
        <dbReference type="ARBA" id="ARBA00022917"/>
    </source>
</evidence>
<proteinExistence type="inferred from homology"/>
<sequence length="217" mass="25649">MSTSNDNKPPSLLKKTIKKNEMKQVWTFYYLIPAKYNADKNVDWKNYLNILHDFNTFEDFWAIIASIEPAWKLQKGCRYYIFKKGIEPLWEDKANLGGKEISIEFKHPQKQGDQKQRRADNQELNKIQKACEEKWIRLCASVFCNNEKYFKNIDKINGIEFNIRAQIIKVGIWTEKVTDEEFHQLVHDLHEIMEYKEGGDPIASAKENDISLDRITK</sequence>
<dbReference type="SUPFAM" id="SSF55418">
    <property type="entry name" value="eIF4e-like"/>
    <property type="match status" value="1"/>
</dbReference>
<comment type="similarity">
    <text evidence="1 6">Belongs to the eukaryotic initiation factor 4E family.</text>
</comment>
<dbReference type="EMBL" id="JAPFFF010000029">
    <property type="protein sequence ID" value="KAK8846299.1"/>
    <property type="molecule type" value="Genomic_DNA"/>
</dbReference>
<dbReference type="Gene3D" id="3.30.760.10">
    <property type="entry name" value="RNA Cap, Translation Initiation Factor Eif4e"/>
    <property type="match status" value="1"/>
</dbReference>